<proteinExistence type="predicted"/>
<dbReference type="EMBL" id="JAIWYP010000005">
    <property type="protein sequence ID" value="KAH3822862.1"/>
    <property type="molecule type" value="Genomic_DNA"/>
</dbReference>
<name>A0A9D4JWE4_DREPO</name>
<reference evidence="1" key="1">
    <citation type="journal article" date="2019" name="bioRxiv">
        <title>The Genome of the Zebra Mussel, Dreissena polymorpha: A Resource for Invasive Species Research.</title>
        <authorList>
            <person name="McCartney M.A."/>
            <person name="Auch B."/>
            <person name="Kono T."/>
            <person name="Mallez S."/>
            <person name="Zhang Y."/>
            <person name="Obille A."/>
            <person name="Becker A."/>
            <person name="Abrahante J.E."/>
            <person name="Garbe J."/>
            <person name="Badalamenti J.P."/>
            <person name="Herman A."/>
            <person name="Mangelson H."/>
            <person name="Liachko I."/>
            <person name="Sullivan S."/>
            <person name="Sone E.D."/>
            <person name="Koren S."/>
            <person name="Silverstein K.A.T."/>
            <person name="Beckman K.B."/>
            <person name="Gohl D.M."/>
        </authorList>
    </citation>
    <scope>NUCLEOTIDE SEQUENCE</scope>
    <source>
        <strain evidence="1">Duluth1</strain>
        <tissue evidence="1">Whole animal</tissue>
    </source>
</reference>
<protein>
    <submittedName>
        <fullName evidence="1">Uncharacterized protein</fullName>
    </submittedName>
</protein>
<evidence type="ECO:0000313" key="2">
    <source>
        <dbReference type="Proteomes" id="UP000828390"/>
    </source>
</evidence>
<keyword evidence="2" id="KW-1185">Reference proteome</keyword>
<dbReference type="AlphaFoldDB" id="A0A9D4JWE4"/>
<comment type="caution">
    <text evidence="1">The sequence shown here is derived from an EMBL/GenBank/DDBJ whole genome shotgun (WGS) entry which is preliminary data.</text>
</comment>
<gene>
    <name evidence="1" type="ORF">DPMN_124654</name>
</gene>
<reference evidence="1" key="2">
    <citation type="submission" date="2020-11" db="EMBL/GenBank/DDBJ databases">
        <authorList>
            <person name="McCartney M.A."/>
            <person name="Auch B."/>
            <person name="Kono T."/>
            <person name="Mallez S."/>
            <person name="Becker A."/>
            <person name="Gohl D.M."/>
            <person name="Silverstein K.A.T."/>
            <person name="Koren S."/>
            <person name="Bechman K.B."/>
            <person name="Herman A."/>
            <person name="Abrahante J.E."/>
            <person name="Garbe J."/>
        </authorList>
    </citation>
    <scope>NUCLEOTIDE SEQUENCE</scope>
    <source>
        <strain evidence="1">Duluth1</strain>
        <tissue evidence="1">Whole animal</tissue>
    </source>
</reference>
<organism evidence="1 2">
    <name type="scientific">Dreissena polymorpha</name>
    <name type="common">Zebra mussel</name>
    <name type="synonym">Mytilus polymorpha</name>
    <dbReference type="NCBI Taxonomy" id="45954"/>
    <lineage>
        <taxon>Eukaryota</taxon>
        <taxon>Metazoa</taxon>
        <taxon>Spiralia</taxon>
        <taxon>Lophotrochozoa</taxon>
        <taxon>Mollusca</taxon>
        <taxon>Bivalvia</taxon>
        <taxon>Autobranchia</taxon>
        <taxon>Heteroconchia</taxon>
        <taxon>Euheterodonta</taxon>
        <taxon>Imparidentia</taxon>
        <taxon>Neoheterodontei</taxon>
        <taxon>Myida</taxon>
        <taxon>Dreissenoidea</taxon>
        <taxon>Dreissenidae</taxon>
        <taxon>Dreissena</taxon>
    </lineage>
</organism>
<sequence length="85" mass="9727">MIGEKESKKKDTKIAGIAAFLGLLVAELDKSQQAKNVNIVTLRELATKTVSRYTKEELKVFFAEYKWPCEYNVWKEDVDNMIVNG</sequence>
<dbReference type="Proteomes" id="UP000828390">
    <property type="component" value="Unassembled WGS sequence"/>
</dbReference>
<accession>A0A9D4JWE4</accession>
<evidence type="ECO:0000313" key="1">
    <source>
        <dbReference type="EMBL" id="KAH3822862.1"/>
    </source>
</evidence>